<dbReference type="PROSITE" id="PS50206">
    <property type="entry name" value="RHODANESE_3"/>
    <property type="match status" value="1"/>
</dbReference>
<reference evidence="3" key="1">
    <citation type="journal article" date="2022" name="Int. J. Syst. Evol. Microbiol.">
        <title>Anaeromyxobacter oryzae sp. nov., Anaeromyxobacter diazotrophicus sp. nov. and Anaeromyxobacter paludicola sp. nov., isolated from paddy soils.</title>
        <authorList>
            <person name="Itoh H."/>
            <person name="Xu Z."/>
            <person name="Mise K."/>
            <person name="Masuda Y."/>
            <person name="Ushijima N."/>
            <person name="Hayakawa C."/>
            <person name="Shiratori Y."/>
            <person name="Senoo K."/>
        </authorList>
    </citation>
    <scope>NUCLEOTIDE SEQUENCE [LARGE SCALE GENOMIC DNA]</scope>
    <source>
        <strain evidence="3">Red232</strain>
    </source>
</reference>
<dbReference type="InterPro" id="IPR036873">
    <property type="entry name" value="Rhodanese-like_dom_sf"/>
</dbReference>
<evidence type="ECO:0000313" key="3">
    <source>
        <dbReference type="Proteomes" id="UP001162891"/>
    </source>
</evidence>
<evidence type="ECO:0000313" key="2">
    <source>
        <dbReference type="EMBL" id="BDG06007.1"/>
    </source>
</evidence>
<accession>A0ABM7X2J7</accession>
<dbReference type="SMART" id="SM00450">
    <property type="entry name" value="RHOD"/>
    <property type="match status" value="1"/>
</dbReference>
<name>A0ABM7X2J7_9BACT</name>
<dbReference type="Pfam" id="PF00581">
    <property type="entry name" value="Rhodanese"/>
    <property type="match status" value="1"/>
</dbReference>
<dbReference type="Proteomes" id="UP001162891">
    <property type="component" value="Chromosome"/>
</dbReference>
<gene>
    <name evidence="2" type="ORF">AMOR_50030</name>
</gene>
<feature type="domain" description="Rhodanese" evidence="1">
    <location>
        <begin position="53"/>
        <end position="135"/>
    </location>
</feature>
<dbReference type="CDD" id="cd00158">
    <property type="entry name" value="RHOD"/>
    <property type="match status" value="1"/>
</dbReference>
<protein>
    <submittedName>
        <fullName evidence="2">Sulfurtransferase</fullName>
    </submittedName>
</protein>
<evidence type="ECO:0000259" key="1">
    <source>
        <dbReference type="PROSITE" id="PS50206"/>
    </source>
</evidence>
<keyword evidence="3" id="KW-1185">Reference proteome</keyword>
<sequence>MRVLVAVAAVFALTACPHRPQPPPEQKAGLTAPAVAPAPAPGLVDGATAKRLVAGGARLVDVRTPQEYAEGHPAGAVNIPYDEIARRAAELGGPDTGVVVYCGTGRRSGIAAHTLRDLGYTSVYDMQRVTAWPEDGGAGPLAQ</sequence>
<organism evidence="2 3">
    <name type="scientific">Anaeromyxobacter oryzae</name>
    <dbReference type="NCBI Taxonomy" id="2918170"/>
    <lineage>
        <taxon>Bacteria</taxon>
        <taxon>Pseudomonadati</taxon>
        <taxon>Myxococcota</taxon>
        <taxon>Myxococcia</taxon>
        <taxon>Myxococcales</taxon>
        <taxon>Cystobacterineae</taxon>
        <taxon>Anaeromyxobacteraceae</taxon>
        <taxon>Anaeromyxobacter</taxon>
    </lineage>
</organism>
<proteinExistence type="predicted"/>
<dbReference type="EMBL" id="AP025591">
    <property type="protein sequence ID" value="BDG06007.1"/>
    <property type="molecule type" value="Genomic_DNA"/>
</dbReference>
<dbReference type="PANTHER" id="PTHR45431:SF3">
    <property type="entry name" value="RHODANESE-LIKE DOMAIN-CONTAINING PROTEIN 15, CHLOROPLASTIC"/>
    <property type="match status" value="1"/>
</dbReference>
<dbReference type="InterPro" id="IPR001763">
    <property type="entry name" value="Rhodanese-like_dom"/>
</dbReference>
<dbReference type="Gene3D" id="3.40.250.10">
    <property type="entry name" value="Rhodanese-like domain"/>
    <property type="match status" value="1"/>
</dbReference>
<dbReference type="RefSeq" id="WP_248355254.1">
    <property type="nucleotide sequence ID" value="NZ_AP025591.1"/>
</dbReference>
<dbReference type="InterPro" id="IPR052367">
    <property type="entry name" value="Thiosulfate_ST/Rhodanese-like"/>
</dbReference>
<dbReference type="SUPFAM" id="SSF52821">
    <property type="entry name" value="Rhodanese/Cell cycle control phosphatase"/>
    <property type="match status" value="1"/>
</dbReference>
<dbReference type="PANTHER" id="PTHR45431">
    <property type="entry name" value="RHODANESE-LIKE DOMAIN-CONTAINING PROTEIN 15, CHLOROPLASTIC"/>
    <property type="match status" value="1"/>
</dbReference>
<dbReference type="PROSITE" id="PS51257">
    <property type="entry name" value="PROKAR_LIPOPROTEIN"/>
    <property type="match status" value="1"/>
</dbReference>